<gene>
    <name evidence="1" type="ORF">EmuJ_000942700</name>
</gene>
<dbReference type="AlphaFoldDB" id="A0A068YHP9"/>
<proteinExistence type="predicted"/>
<dbReference type="EMBL" id="LN902842">
    <property type="protein sequence ID" value="CDS41749.1"/>
    <property type="molecule type" value="Genomic_DNA"/>
</dbReference>
<dbReference type="Proteomes" id="UP000017246">
    <property type="component" value="Unassembled WGS sequence"/>
</dbReference>
<organism evidence="1 2">
    <name type="scientific">Echinococcus multilocularis</name>
    <name type="common">Fox tapeworm</name>
    <dbReference type="NCBI Taxonomy" id="6211"/>
    <lineage>
        <taxon>Eukaryota</taxon>
        <taxon>Metazoa</taxon>
        <taxon>Spiralia</taxon>
        <taxon>Lophotrochozoa</taxon>
        <taxon>Platyhelminthes</taxon>
        <taxon>Cestoda</taxon>
        <taxon>Eucestoda</taxon>
        <taxon>Cyclophyllidea</taxon>
        <taxon>Taeniidae</taxon>
        <taxon>Echinococcus</taxon>
    </lineage>
</organism>
<sequence>MCNTTIPTTCPTAVSTGVLDTAQSATHYQQNIKRMMQTNVMVNSIDIATHLVDNGQVVRSARVCNDRITNQICRSVIRIALLSRWCFESTLLIFNFLCTGYTKLTISRISD</sequence>
<protein>
    <submittedName>
        <fullName evidence="1">Uncharacterized protein</fullName>
    </submittedName>
</protein>
<name>A0A068YHP9_ECHMU</name>
<accession>A0A068YHP9</accession>
<evidence type="ECO:0000313" key="1">
    <source>
        <dbReference type="EMBL" id="CDS41749.1"/>
    </source>
</evidence>
<evidence type="ECO:0000313" key="2">
    <source>
        <dbReference type="Proteomes" id="UP000017246"/>
    </source>
</evidence>
<keyword evidence="2" id="KW-1185">Reference proteome</keyword>
<reference evidence="1" key="2">
    <citation type="submission" date="2015-11" db="EMBL/GenBank/DDBJ databases">
        <authorList>
            <person name="Zhang Y."/>
            <person name="Guo Z."/>
        </authorList>
    </citation>
    <scope>NUCLEOTIDE SEQUENCE</scope>
</reference>
<reference evidence="1" key="1">
    <citation type="journal article" date="2013" name="Nature">
        <title>The genomes of four tapeworm species reveal adaptations to parasitism.</title>
        <authorList>
            <person name="Tsai I.J."/>
            <person name="Zarowiecki M."/>
            <person name="Holroyd N."/>
            <person name="Garciarrubio A."/>
            <person name="Sanchez-Flores A."/>
            <person name="Brooks K.L."/>
            <person name="Tracey A."/>
            <person name="Bobes R.J."/>
            <person name="Fragoso G."/>
            <person name="Sciutto E."/>
            <person name="Aslett M."/>
            <person name="Beasley H."/>
            <person name="Bennett H.M."/>
            <person name="Cai J."/>
            <person name="Camicia F."/>
            <person name="Clark R."/>
            <person name="Cucher M."/>
            <person name="De Silva N."/>
            <person name="Day T.A."/>
            <person name="Deplazes P."/>
            <person name="Estrada K."/>
            <person name="Fernandez C."/>
            <person name="Holland P.W."/>
            <person name="Hou J."/>
            <person name="Hu S."/>
            <person name="Huckvale T."/>
            <person name="Hung S.S."/>
            <person name="Kamenetzky L."/>
            <person name="Keane J.A."/>
            <person name="Kiss F."/>
            <person name="Koziol U."/>
            <person name="Lambert O."/>
            <person name="Liu K."/>
            <person name="Luo X."/>
            <person name="Luo Y."/>
            <person name="Macchiaroli N."/>
            <person name="Nichol S."/>
            <person name="Paps J."/>
            <person name="Parkinson J."/>
            <person name="Pouchkina-Stantcheva N."/>
            <person name="Riddiford N."/>
            <person name="Rosenzvit M."/>
            <person name="Salinas G."/>
            <person name="Wasmuth J.D."/>
            <person name="Zamanian M."/>
            <person name="Zheng Y."/>
            <person name="Cai X."/>
            <person name="Soberon X."/>
            <person name="Olson P.D."/>
            <person name="Laclette J.P."/>
            <person name="Brehm K."/>
            <person name="Berriman M."/>
            <person name="Garciarrubio A."/>
            <person name="Bobes R.J."/>
            <person name="Fragoso G."/>
            <person name="Sanchez-Flores A."/>
            <person name="Estrada K."/>
            <person name="Cevallos M.A."/>
            <person name="Morett E."/>
            <person name="Gonzalez V."/>
            <person name="Portillo T."/>
            <person name="Ochoa-Leyva A."/>
            <person name="Jose M.V."/>
            <person name="Sciutto E."/>
            <person name="Landa A."/>
            <person name="Jimenez L."/>
            <person name="Valdes V."/>
            <person name="Carrero J.C."/>
            <person name="Larralde C."/>
            <person name="Morales-Montor J."/>
            <person name="Limon-Lason J."/>
            <person name="Soberon X."/>
            <person name="Laclette J.P."/>
        </authorList>
    </citation>
    <scope>NUCLEOTIDE SEQUENCE [LARGE SCALE GENOMIC DNA]</scope>
</reference>